<comment type="caution">
    <text evidence="9">The sequence shown here is derived from an EMBL/GenBank/DDBJ whole genome shotgun (WGS) entry which is preliminary data.</text>
</comment>
<keyword evidence="3" id="KW-0813">Transport</keyword>
<accession>A0A1C0ZXE6</accession>
<keyword evidence="7 8" id="KW-0472">Membrane</keyword>
<evidence type="ECO:0000313" key="9">
    <source>
        <dbReference type="EMBL" id="OCT12769.1"/>
    </source>
</evidence>
<dbReference type="GO" id="GO:0009847">
    <property type="term" value="P:spore germination"/>
    <property type="evidence" value="ECO:0007669"/>
    <property type="project" value="InterPro"/>
</dbReference>
<comment type="subcellular location">
    <subcellularLocation>
        <location evidence="1">Membrane</location>
        <topology evidence="1">Multi-pass membrane protein</topology>
    </subcellularLocation>
</comment>
<feature type="transmembrane region" description="Helical" evidence="8">
    <location>
        <begin position="183"/>
        <end position="203"/>
    </location>
</feature>
<evidence type="ECO:0000256" key="3">
    <source>
        <dbReference type="ARBA" id="ARBA00022448"/>
    </source>
</evidence>
<dbReference type="PANTHER" id="PTHR34975">
    <property type="entry name" value="SPORE GERMINATION PROTEIN A2"/>
    <property type="match status" value="1"/>
</dbReference>
<dbReference type="AlphaFoldDB" id="A0A1C0ZXE6"/>
<feature type="transmembrane region" description="Helical" evidence="8">
    <location>
        <begin position="117"/>
        <end position="134"/>
    </location>
</feature>
<dbReference type="NCBIfam" id="TIGR00912">
    <property type="entry name" value="2A0309"/>
    <property type="match status" value="1"/>
</dbReference>
<dbReference type="EMBL" id="LYPC01000027">
    <property type="protein sequence ID" value="OCT12769.1"/>
    <property type="molecule type" value="Genomic_DNA"/>
</dbReference>
<dbReference type="STRING" id="512399.A8709_31255"/>
<evidence type="ECO:0000313" key="10">
    <source>
        <dbReference type="Proteomes" id="UP000093309"/>
    </source>
</evidence>
<evidence type="ECO:0000256" key="4">
    <source>
        <dbReference type="ARBA" id="ARBA00022544"/>
    </source>
</evidence>
<dbReference type="PANTHER" id="PTHR34975:SF2">
    <property type="entry name" value="SPORE GERMINATION PROTEIN A2"/>
    <property type="match status" value="1"/>
</dbReference>
<feature type="transmembrane region" description="Helical" evidence="8">
    <location>
        <begin position="80"/>
        <end position="97"/>
    </location>
</feature>
<feature type="transmembrane region" description="Helical" evidence="8">
    <location>
        <begin position="12"/>
        <end position="34"/>
    </location>
</feature>
<feature type="transmembrane region" description="Helical" evidence="8">
    <location>
        <begin position="333"/>
        <end position="355"/>
    </location>
</feature>
<reference evidence="10" key="1">
    <citation type="submission" date="2016-05" db="EMBL/GenBank/DDBJ databases">
        <title>Paenibacillus oryzae. sp. nov., isolated from the rice root.</title>
        <authorList>
            <person name="Zhang J."/>
            <person name="Zhang X."/>
        </authorList>
    </citation>
    <scope>NUCLEOTIDE SEQUENCE [LARGE SCALE GENOMIC DNA]</scope>
    <source>
        <strain evidence="10">KCTC13222</strain>
    </source>
</reference>
<comment type="similarity">
    <text evidence="2">Belongs to the amino acid-polyamine-organocation (APC) superfamily. Spore germination protein (SGP) (TC 2.A.3.9) family.</text>
</comment>
<name>A0A1C0ZXE6_9BACL</name>
<dbReference type="GO" id="GO:0016020">
    <property type="term" value="C:membrane"/>
    <property type="evidence" value="ECO:0007669"/>
    <property type="project" value="UniProtKB-SubCell"/>
</dbReference>
<feature type="transmembrane region" description="Helical" evidence="8">
    <location>
        <begin position="146"/>
        <end position="163"/>
    </location>
</feature>
<evidence type="ECO:0000256" key="6">
    <source>
        <dbReference type="ARBA" id="ARBA00022989"/>
    </source>
</evidence>
<dbReference type="Proteomes" id="UP000093309">
    <property type="component" value="Unassembled WGS sequence"/>
</dbReference>
<evidence type="ECO:0000256" key="8">
    <source>
        <dbReference type="SAM" id="Phobius"/>
    </source>
</evidence>
<keyword evidence="6 8" id="KW-1133">Transmembrane helix</keyword>
<gene>
    <name evidence="9" type="ORF">A8709_31255</name>
</gene>
<keyword evidence="5 8" id="KW-0812">Transmembrane</keyword>
<evidence type="ECO:0000256" key="1">
    <source>
        <dbReference type="ARBA" id="ARBA00004141"/>
    </source>
</evidence>
<proteinExistence type="inferred from homology"/>
<sequence length="361" mass="40509">MEKGKISPFQMALIMHPTIMATATLSVPAITMRLAGRDMWMAPIISSLVGFLTIYIIYHLHTKFPNDTFIQYVPRILGRYVGPLLTLIYILAILYSTCVTIREYGELITGNFLNDTPMIIIVVPIVAVCAYALYQGLEVIARSAQLLIPAAIFIICAMVIMLIPDFQLKQMRPFLGDGLLPPLLGSIVPASWFSQFFLLSFLFPYLTNKKIAMKWGIISVLSVMITMLTVNLPILLTFGSLTTAMHYPFLVAVRYIALSDFIEHIESLLMAIWLIGIYVKIAIIYYLVTLGTAQLFKLSDYRPLILPMGFLIMLGSIWVAPNFQEMNHAVSTSIPFFSLLLQVVIPGLLLITVVIKGRLHR</sequence>
<feature type="transmembrane region" description="Helical" evidence="8">
    <location>
        <begin position="215"/>
        <end position="238"/>
    </location>
</feature>
<feature type="transmembrane region" description="Helical" evidence="8">
    <location>
        <begin position="301"/>
        <end position="321"/>
    </location>
</feature>
<evidence type="ECO:0000256" key="5">
    <source>
        <dbReference type="ARBA" id="ARBA00022692"/>
    </source>
</evidence>
<feature type="transmembrane region" description="Helical" evidence="8">
    <location>
        <begin position="268"/>
        <end position="289"/>
    </location>
</feature>
<organism evidence="9 10">
    <name type="scientific">Paenibacillus pectinilyticus</name>
    <dbReference type="NCBI Taxonomy" id="512399"/>
    <lineage>
        <taxon>Bacteria</taxon>
        <taxon>Bacillati</taxon>
        <taxon>Bacillota</taxon>
        <taxon>Bacilli</taxon>
        <taxon>Bacillales</taxon>
        <taxon>Paenibacillaceae</taxon>
        <taxon>Paenibacillus</taxon>
    </lineage>
</organism>
<protein>
    <submittedName>
        <fullName evidence="9">Uncharacterized protein</fullName>
    </submittedName>
</protein>
<dbReference type="Gene3D" id="1.20.1740.10">
    <property type="entry name" value="Amino acid/polyamine transporter I"/>
    <property type="match status" value="1"/>
</dbReference>
<dbReference type="Pfam" id="PF03845">
    <property type="entry name" value="Spore_permease"/>
    <property type="match status" value="1"/>
</dbReference>
<dbReference type="InterPro" id="IPR004761">
    <property type="entry name" value="Spore_GerAB"/>
</dbReference>
<feature type="transmembrane region" description="Helical" evidence="8">
    <location>
        <begin position="40"/>
        <end position="60"/>
    </location>
</feature>
<evidence type="ECO:0000256" key="2">
    <source>
        <dbReference type="ARBA" id="ARBA00007998"/>
    </source>
</evidence>
<evidence type="ECO:0000256" key="7">
    <source>
        <dbReference type="ARBA" id="ARBA00023136"/>
    </source>
</evidence>
<keyword evidence="10" id="KW-1185">Reference proteome</keyword>
<keyword evidence="4" id="KW-0309">Germination</keyword>